<evidence type="ECO:0000313" key="3">
    <source>
        <dbReference type="EMBL" id="SBT45931.1"/>
    </source>
</evidence>
<dbReference type="InterPro" id="IPR016024">
    <property type="entry name" value="ARM-type_fold"/>
</dbReference>
<dbReference type="Proteomes" id="UP000078555">
    <property type="component" value="Unassembled WGS sequence"/>
</dbReference>
<evidence type="ECO:0000256" key="1">
    <source>
        <dbReference type="SAM" id="MobiDB-lite"/>
    </source>
</evidence>
<organism evidence="3 4">
    <name type="scientific">Plasmodium ovale wallikeri</name>
    <dbReference type="NCBI Taxonomy" id="864142"/>
    <lineage>
        <taxon>Eukaryota</taxon>
        <taxon>Sar</taxon>
        <taxon>Alveolata</taxon>
        <taxon>Apicomplexa</taxon>
        <taxon>Aconoidasida</taxon>
        <taxon>Haemosporida</taxon>
        <taxon>Plasmodiidae</taxon>
        <taxon>Plasmodium</taxon>
        <taxon>Plasmodium (Plasmodium)</taxon>
    </lineage>
</organism>
<dbReference type="EMBL" id="FLRE01000181">
    <property type="protein sequence ID" value="SBT45931.1"/>
    <property type="molecule type" value="Genomic_DNA"/>
</dbReference>
<feature type="region of interest" description="Disordered" evidence="1">
    <location>
        <begin position="162"/>
        <end position="181"/>
    </location>
</feature>
<keyword evidence="5" id="KW-1185">Reference proteome</keyword>
<sequence length="351" mass="40361">MEESQTKSMNTENEEHETEGGGVQIEMSETVYEELFTFANSTNEVVKKESLKIILSLLEENELLQFITKNSKKCCKILISSLSSHCKILTLECLLNLSVHIPKELVERNIIEILFDMIKEEEKKEEKDEENYIDIYIMILSNLTRCKEGIYKMLDIDGESDGSGGSGESSGNGGSGGSGGRNKTPVSYYLNKLLYFYFLPIKSSINKNINDKYIYVSYILINLSSVKESINFFKSVKFLNTLSLNLLSIDRLRFILPFLINLCLYDYIYDYMFDNDCILFPNILSYVYTNNNFLLRNNNEMYSTAIASFEDEKKYIHHIVLEKATLLVNCPTIKSRILIILLCLSKKDNSR</sequence>
<reference evidence="3" key="2">
    <citation type="submission" date="2016-05" db="EMBL/GenBank/DDBJ databases">
        <authorList>
            <person name="Lavstsen T."/>
            <person name="Jespersen J.S."/>
        </authorList>
    </citation>
    <scope>NUCLEOTIDE SEQUENCE [LARGE SCALE GENOMIC DNA]</scope>
</reference>
<evidence type="ECO:0008006" key="6">
    <source>
        <dbReference type="Google" id="ProtNLM"/>
    </source>
</evidence>
<dbReference type="AlphaFoldDB" id="A0A1A8ZPX2"/>
<dbReference type="EMBL" id="FLRD01000136">
    <property type="protein sequence ID" value="SBT45323.1"/>
    <property type="molecule type" value="Genomic_DNA"/>
</dbReference>
<evidence type="ECO:0000313" key="5">
    <source>
        <dbReference type="Proteomes" id="UP000078555"/>
    </source>
</evidence>
<evidence type="ECO:0000313" key="2">
    <source>
        <dbReference type="EMBL" id="SBT45323.1"/>
    </source>
</evidence>
<dbReference type="SUPFAM" id="SSF48371">
    <property type="entry name" value="ARM repeat"/>
    <property type="match status" value="1"/>
</dbReference>
<dbReference type="Proteomes" id="UP000078550">
    <property type="component" value="Unassembled WGS sequence"/>
</dbReference>
<protein>
    <recommendedName>
        <fullName evidence="6">Protein HGH1 N-terminal domain-containing protein</fullName>
    </recommendedName>
</protein>
<gene>
    <name evidence="2" type="ORF">POVWA1_051680</name>
    <name evidence="3" type="ORF">POVWA2_050940</name>
</gene>
<accession>A0A1A8ZPX2</accession>
<reference evidence="4 5" key="1">
    <citation type="submission" date="2016-05" db="EMBL/GenBank/DDBJ databases">
        <authorList>
            <person name="Naeem Raeece"/>
        </authorList>
    </citation>
    <scope>NUCLEOTIDE SEQUENCE [LARGE SCALE GENOMIC DNA]</scope>
</reference>
<evidence type="ECO:0000313" key="4">
    <source>
        <dbReference type="Proteomes" id="UP000078550"/>
    </source>
</evidence>
<name>A0A1A8ZPX2_PLAOA</name>
<feature type="compositionally biased region" description="Gly residues" evidence="1">
    <location>
        <begin position="162"/>
        <end position="180"/>
    </location>
</feature>
<feature type="region of interest" description="Disordered" evidence="1">
    <location>
        <begin position="1"/>
        <end position="22"/>
    </location>
</feature>
<proteinExistence type="predicted"/>